<reference evidence="3 4" key="1">
    <citation type="submission" date="2019-04" db="EMBL/GenBank/DDBJ databases">
        <title>Geobacter oryzae sp. nov., ferric-reducing bacteria isolated from paddy soil.</title>
        <authorList>
            <person name="Xu Z."/>
            <person name="Masuda Y."/>
            <person name="Itoh H."/>
            <person name="Senoo K."/>
        </authorList>
    </citation>
    <scope>NUCLEOTIDE SEQUENCE [LARGE SCALE GENOMIC DNA]</scope>
    <source>
        <strain evidence="3 4">Red111</strain>
    </source>
</reference>
<dbReference type="EMBL" id="SRSC01000002">
    <property type="protein sequence ID" value="TGU72332.1"/>
    <property type="molecule type" value="Genomic_DNA"/>
</dbReference>
<evidence type="ECO:0000313" key="4">
    <source>
        <dbReference type="Proteomes" id="UP000306416"/>
    </source>
</evidence>
<evidence type="ECO:0000313" key="3">
    <source>
        <dbReference type="EMBL" id="TGU72332.1"/>
    </source>
</evidence>
<dbReference type="Gene3D" id="3.90.550.10">
    <property type="entry name" value="Spore Coat Polysaccharide Biosynthesis Protein SpsA, Chain A"/>
    <property type="match status" value="1"/>
</dbReference>
<dbReference type="PANTHER" id="PTHR48090:SF7">
    <property type="entry name" value="RFBJ PROTEIN"/>
    <property type="match status" value="1"/>
</dbReference>
<dbReference type="Pfam" id="PF00535">
    <property type="entry name" value="Glycos_transf_2"/>
    <property type="match status" value="1"/>
</dbReference>
<accession>A0A4V3NZN2</accession>
<evidence type="ECO:0000259" key="2">
    <source>
        <dbReference type="Pfam" id="PF00535"/>
    </source>
</evidence>
<dbReference type="SUPFAM" id="SSF53448">
    <property type="entry name" value="Nucleotide-diphospho-sugar transferases"/>
    <property type="match status" value="1"/>
</dbReference>
<dbReference type="CDD" id="cd04179">
    <property type="entry name" value="DPM_DPG-synthase_like"/>
    <property type="match status" value="1"/>
</dbReference>
<sequence>MRERSPLKSALQQIATFPAFLYGILLALAGLCVYLTGVFIGFLRLLCQGDGLWLWVADRIVWYSGMPVVAGGLLICYDLFVLFPSKRRTMPVRWAPPSDCGVTVVLSAYNDELSIGAAVEDFKAHPLVRRVIVVDNNSSDRTSQCARAAGALVVNEPLQGYGNCVYRALSEGLSFTDTELTLLCEGDMTFRAYDIEKFLAYLPHADIVNGTRISEQLRERRTQLSTFMYYGNFFAGKLLEVKHLGRGTFTDVGTTYKLCRNQALEVLMPYLNPEINLEFNAHFLDTALAQGLAVVECPITFHNRVGLSKGGNSSNLKALAVGSRMIFGLVAGWRKPRMPRQLAQRDPLQG</sequence>
<keyword evidence="3" id="KW-0808">Transferase</keyword>
<evidence type="ECO:0000256" key="1">
    <source>
        <dbReference type="SAM" id="Phobius"/>
    </source>
</evidence>
<comment type="caution">
    <text evidence="3">The sequence shown here is derived from an EMBL/GenBank/DDBJ whole genome shotgun (WGS) entry which is preliminary data.</text>
</comment>
<gene>
    <name evidence="3" type="ORF">E4633_08440</name>
</gene>
<protein>
    <submittedName>
        <fullName evidence="3">Glycosyltransferase family 2 protein</fullName>
    </submittedName>
</protein>
<dbReference type="PANTHER" id="PTHR48090">
    <property type="entry name" value="UNDECAPRENYL-PHOSPHATE 4-DEOXY-4-FORMAMIDO-L-ARABINOSE TRANSFERASE-RELATED"/>
    <property type="match status" value="1"/>
</dbReference>
<dbReference type="InterPro" id="IPR001173">
    <property type="entry name" value="Glyco_trans_2-like"/>
</dbReference>
<proteinExistence type="predicted"/>
<keyword evidence="1" id="KW-0472">Membrane</keyword>
<feature type="domain" description="Glycosyltransferase 2-like" evidence="2">
    <location>
        <begin position="103"/>
        <end position="254"/>
    </location>
</feature>
<name>A0A4V3NZN2_9BACT</name>
<dbReference type="InterPro" id="IPR029044">
    <property type="entry name" value="Nucleotide-diphossugar_trans"/>
</dbReference>
<keyword evidence="4" id="KW-1185">Reference proteome</keyword>
<keyword evidence="1" id="KW-1133">Transmembrane helix</keyword>
<dbReference type="Proteomes" id="UP000306416">
    <property type="component" value="Unassembled WGS sequence"/>
</dbReference>
<feature type="transmembrane region" description="Helical" evidence="1">
    <location>
        <begin position="20"/>
        <end position="40"/>
    </location>
</feature>
<feature type="transmembrane region" description="Helical" evidence="1">
    <location>
        <begin position="60"/>
        <end position="83"/>
    </location>
</feature>
<keyword evidence="1" id="KW-0812">Transmembrane</keyword>
<organism evidence="3 4">
    <name type="scientific">Geomonas terrae</name>
    <dbReference type="NCBI Taxonomy" id="2562681"/>
    <lineage>
        <taxon>Bacteria</taxon>
        <taxon>Pseudomonadati</taxon>
        <taxon>Thermodesulfobacteriota</taxon>
        <taxon>Desulfuromonadia</taxon>
        <taxon>Geobacterales</taxon>
        <taxon>Geobacteraceae</taxon>
        <taxon>Geomonas</taxon>
    </lineage>
</organism>
<dbReference type="InterPro" id="IPR050256">
    <property type="entry name" value="Glycosyltransferase_2"/>
</dbReference>
<dbReference type="GO" id="GO:0016740">
    <property type="term" value="F:transferase activity"/>
    <property type="evidence" value="ECO:0007669"/>
    <property type="project" value="UniProtKB-KW"/>
</dbReference>
<dbReference type="AlphaFoldDB" id="A0A4V3NZN2"/>